<dbReference type="InterPro" id="IPR001789">
    <property type="entry name" value="Sig_transdc_resp-reg_receiver"/>
</dbReference>
<dbReference type="InterPro" id="IPR011622">
    <property type="entry name" value="7TMR_DISM_rcpt_extracell_dom2"/>
</dbReference>
<dbReference type="SMART" id="SM00388">
    <property type="entry name" value="HisKA"/>
    <property type="match status" value="2"/>
</dbReference>
<comment type="catalytic activity">
    <reaction evidence="1">
        <text>ATP + protein L-histidine = ADP + protein N-phospho-L-histidine.</text>
        <dbReference type="EC" id="2.7.13.3"/>
    </reaction>
</comment>
<dbReference type="GO" id="GO:0009927">
    <property type="term" value="F:histidine phosphotransfer kinase activity"/>
    <property type="evidence" value="ECO:0007669"/>
    <property type="project" value="TreeGrafter"/>
</dbReference>
<dbReference type="Pfam" id="PF07696">
    <property type="entry name" value="7TMR-DISMED2"/>
    <property type="match status" value="1"/>
</dbReference>
<dbReference type="AlphaFoldDB" id="A0A941AQC6"/>
<dbReference type="SUPFAM" id="SSF52172">
    <property type="entry name" value="CheY-like"/>
    <property type="match status" value="1"/>
</dbReference>
<accession>A0A941AQC6</accession>
<sequence length="1102" mass="126044">MFSYSARIVLLLCIAFVVFQPDAAGKDARIVIDESINTLNLDQKIEIFEDTESKWTIEDIQSSEMDKHFKQYQTGVPSFGYAGSVYWAKLQLDNQSLEHDWLLEIRNSTLDHITLYSEAGDEFKAQKTGDLLPFSERDMNHRNYVFEIELQTNEAKTMYLRFETEGAMQFPLTLYNHKTFLEKTLYEYGVLGLFIGIAVVMAFYNLFLYFSLRNKSYLFYVLFILVNLITHLAFTGLAYQFIWPESVWWNNRSIVFFMCLTNIVAVLFAKSFLDANTYIPRINILFNYLMLFNLATMVLLFFSYPAALNISVASIACMSIVIMIGAFISLRRGFRPARFFLLSWYVFLTGVIISILADAGMIPLNFFTKYAWQMSTAFELILISFALADKINMLRLEKEQAEQEAIKSQKEKLESLKQNDKLKDEFLAITSHELRTPLNGIIGLADSLYDGAGGEINNTVKDNLKMIKISGIRLAHLIDDILDFSKLKHNDIQLHLKKVRLKEVSDVVVTICETLLKQKDIKLINRISPDLTVLADENRLQQILFNLIGNGIKYTEKGEVVISAREIKDKVIIEVKDTGIGIPEEEHQSIFLPFNRGNQFSASTSRGSGIGLNITKRLIELQQGEITLQSTVGEGTSFYFTLPLYQEAERAEPEIASTVSVVSREYHEQTSLSLEMPSTDVAVNGGSRILVADDDPVNIQVLINYLSMAGYTIETASDGEEVLSKISQNDSFSLLILDIMMPKMSGYEVCQTLRETITLTELPILMLTAKNQIEDRITAFEVGANDYLMKPVDKRELLSRTKTLINLKESTLKVQRHAEEVARINQQLLEMNDLLEEKVTSRTKQLEWKNQELDKINLELRQIEQSRIDLLSNISHELGTPLTFLQGYIQTVQEGFIEASNPKYLELAQEKITLLDRLISDLYDLIKFESGKMQLKIRTIPFTSWFNHLFEKFEFEVNRNGCLIHKPVFKNVLDNDGELLIDVDRIDQVMTNIIYNALKHLSKEGEIFIFGELVHHQEDENGFETKVKIEVRDNGTGIAEEEIPFLFNRFYRGSDQNSDEIKGSGLGLAITKEIIEYHKGHIWIESKKGEGTSVFFTLPIIL</sequence>
<proteinExistence type="predicted"/>
<feature type="transmembrane region" description="Helical" evidence="14">
    <location>
        <begin position="285"/>
        <end position="304"/>
    </location>
</feature>
<feature type="domain" description="Histidine kinase" evidence="16">
    <location>
        <begin position="429"/>
        <end position="646"/>
    </location>
</feature>
<keyword evidence="11 14" id="KW-0472">Membrane</keyword>
<keyword evidence="19" id="KW-1185">Reference proteome</keyword>
<dbReference type="Gene3D" id="2.60.40.2380">
    <property type="match status" value="1"/>
</dbReference>
<feature type="modified residue" description="4-aspartylphosphate" evidence="12">
    <location>
        <position position="738"/>
    </location>
</feature>
<keyword evidence="10" id="KW-0902">Two-component regulatory system</keyword>
<dbReference type="RefSeq" id="WP_210598257.1">
    <property type="nucleotide sequence ID" value="NZ_JAGKSQ010000006.1"/>
</dbReference>
<feature type="transmembrane region" description="Helical" evidence="14">
    <location>
        <begin position="188"/>
        <end position="210"/>
    </location>
</feature>
<name>A0A941AQC6_9BACI</name>
<evidence type="ECO:0000256" key="15">
    <source>
        <dbReference type="SAM" id="SignalP"/>
    </source>
</evidence>
<evidence type="ECO:0000256" key="4">
    <source>
        <dbReference type="ARBA" id="ARBA00022475"/>
    </source>
</evidence>
<dbReference type="InterPro" id="IPR036097">
    <property type="entry name" value="HisK_dim/P_sf"/>
</dbReference>
<comment type="caution">
    <text evidence="18">The sequence shown here is derived from an EMBL/GenBank/DDBJ whole genome shotgun (WGS) entry which is preliminary data.</text>
</comment>
<dbReference type="Proteomes" id="UP000678228">
    <property type="component" value="Unassembled WGS sequence"/>
</dbReference>
<keyword evidence="8" id="KW-0418">Kinase</keyword>
<dbReference type="GO" id="GO:0005524">
    <property type="term" value="F:ATP binding"/>
    <property type="evidence" value="ECO:0007669"/>
    <property type="project" value="UniProtKB-KW"/>
</dbReference>
<feature type="domain" description="Histidine kinase" evidence="16">
    <location>
        <begin position="873"/>
        <end position="1102"/>
    </location>
</feature>
<dbReference type="Pfam" id="PF00072">
    <property type="entry name" value="Response_reg"/>
    <property type="match status" value="1"/>
</dbReference>
<keyword evidence="14" id="KW-1133">Transmembrane helix</keyword>
<keyword evidence="7" id="KW-0547">Nucleotide-binding</keyword>
<evidence type="ECO:0000256" key="13">
    <source>
        <dbReference type="SAM" id="Coils"/>
    </source>
</evidence>
<evidence type="ECO:0000256" key="7">
    <source>
        <dbReference type="ARBA" id="ARBA00022741"/>
    </source>
</evidence>
<evidence type="ECO:0000313" key="19">
    <source>
        <dbReference type="Proteomes" id="UP000678228"/>
    </source>
</evidence>
<keyword evidence="4" id="KW-1003">Cell membrane</keyword>
<evidence type="ECO:0000256" key="6">
    <source>
        <dbReference type="ARBA" id="ARBA00022679"/>
    </source>
</evidence>
<evidence type="ECO:0000256" key="10">
    <source>
        <dbReference type="ARBA" id="ARBA00023012"/>
    </source>
</evidence>
<dbReference type="CDD" id="cd00082">
    <property type="entry name" value="HisKA"/>
    <property type="match status" value="2"/>
</dbReference>
<evidence type="ECO:0000256" key="1">
    <source>
        <dbReference type="ARBA" id="ARBA00000085"/>
    </source>
</evidence>
<dbReference type="Gene3D" id="3.40.50.2300">
    <property type="match status" value="1"/>
</dbReference>
<dbReference type="GO" id="GO:0005886">
    <property type="term" value="C:plasma membrane"/>
    <property type="evidence" value="ECO:0007669"/>
    <property type="project" value="UniProtKB-SubCell"/>
</dbReference>
<evidence type="ECO:0000256" key="8">
    <source>
        <dbReference type="ARBA" id="ARBA00022777"/>
    </source>
</evidence>
<organism evidence="18 19">
    <name type="scientific">Halalkalibacter suaedae</name>
    <dbReference type="NCBI Taxonomy" id="2822140"/>
    <lineage>
        <taxon>Bacteria</taxon>
        <taxon>Bacillati</taxon>
        <taxon>Bacillota</taxon>
        <taxon>Bacilli</taxon>
        <taxon>Bacillales</taxon>
        <taxon>Bacillaceae</taxon>
        <taxon>Halalkalibacter</taxon>
    </lineage>
</organism>
<protein>
    <recommendedName>
        <fullName evidence="3">histidine kinase</fullName>
        <ecNumber evidence="3">2.7.13.3</ecNumber>
    </recommendedName>
</protein>
<keyword evidence="9" id="KW-0067">ATP-binding</keyword>
<feature type="coiled-coil region" evidence="13">
    <location>
        <begin position="384"/>
        <end position="419"/>
    </location>
</feature>
<evidence type="ECO:0000256" key="11">
    <source>
        <dbReference type="ARBA" id="ARBA00023136"/>
    </source>
</evidence>
<dbReference type="Pfam" id="PF00512">
    <property type="entry name" value="HisKA"/>
    <property type="match status" value="2"/>
</dbReference>
<feature type="signal peptide" evidence="15">
    <location>
        <begin position="1"/>
        <end position="23"/>
    </location>
</feature>
<dbReference type="PROSITE" id="PS50110">
    <property type="entry name" value="RESPONSE_REGULATORY"/>
    <property type="match status" value="1"/>
</dbReference>
<dbReference type="GO" id="GO:0000155">
    <property type="term" value="F:phosphorelay sensor kinase activity"/>
    <property type="evidence" value="ECO:0007669"/>
    <property type="project" value="InterPro"/>
</dbReference>
<dbReference type="InterPro" id="IPR004358">
    <property type="entry name" value="Sig_transdc_His_kin-like_C"/>
</dbReference>
<dbReference type="CDD" id="cd17574">
    <property type="entry name" value="REC_OmpR"/>
    <property type="match status" value="1"/>
</dbReference>
<dbReference type="FunFam" id="3.30.565.10:FF:000006">
    <property type="entry name" value="Sensor histidine kinase WalK"/>
    <property type="match status" value="1"/>
</dbReference>
<dbReference type="EC" id="2.7.13.3" evidence="3"/>
<keyword evidence="6" id="KW-0808">Transferase</keyword>
<feature type="transmembrane region" description="Helical" evidence="14">
    <location>
        <begin position="310"/>
        <end position="330"/>
    </location>
</feature>
<dbReference type="PANTHER" id="PTHR43047:SF72">
    <property type="entry name" value="OSMOSENSING HISTIDINE PROTEIN KINASE SLN1"/>
    <property type="match status" value="1"/>
</dbReference>
<dbReference type="InterPro" id="IPR036890">
    <property type="entry name" value="HATPase_C_sf"/>
</dbReference>
<keyword evidence="5 12" id="KW-0597">Phosphoprotein</keyword>
<dbReference type="Gene3D" id="1.10.287.130">
    <property type="match status" value="2"/>
</dbReference>
<dbReference type="SUPFAM" id="SSF55874">
    <property type="entry name" value="ATPase domain of HSP90 chaperone/DNA topoisomerase II/histidine kinase"/>
    <property type="match status" value="2"/>
</dbReference>
<dbReference type="SUPFAM" id="SSF47384">
    <property type="entry name" value="Homodimeric domain of signal transducing histidine kinase"/>
    <property type="match status" value="2"/>
</dbReference>
<feature type="coiled-coil region" evidence="13">
    <location>
        <begin position="807"/>
        <end position="866"/>
    </location>
</feature>
<keyword evidence="13" id="KW-0175">Coiled coil</keyword>
<dbReference type="Gene3D" id="3.30.565.10">
    <property type="entry name" value="Histidine kinase-like ATPase, C-terminal domain"/>
    <property type="match status" value="2"/>
</dbReference>
<dbReference type="Pfam" id="PF07695">
    <property type="entry name" value="7TMR-DISM_7TM"/>
    <property type="match status" value="1"/>
</dbReference>
<feature type="transmembrane region" description="Helical" evidence="14">
    <location>
        <begin position="342"/>
        <end position="364"/>
    </location>
</feature>
<gene>
    <name evidence="18" type="ORF">J7W16_15335</name>
</gene>
<evidence type="ECO:0000256" key="9">
    <source>
        <dbReference type="ARBA" id="ARBA00022840"/>
    </source>
</evidence>
<evidence type="ECO:0000256" key="12">
    <source>
        <dbReference type="PROSITE-ProRule" id="PRU00169"/>
    </source>
</evidence>
<evidence type="ECO:0000313" key="18">
    <source>
        <dbReference type="EMBL" id="MBP3952497.1"/>
    </source>
</evidence>
<dbReference type="PRINTS" id="PR00344">
    <property type="entry name" value="BCTRLSENSOR"/>
</dbReference>
<reference evidence="18" key="1">
    <citation type="submission" date="2021-03" db="EMBL/GenBank/DDBJ databases">
        <title>Bacillus suaedae sp. nov., isolated from Suaeda aralocaspica.</title>
        <authorList>
            <person name="Lei R.F.R."/>
        </authorList>
    </citation>
    <scope>NUCLEOTIDE SEQUENCE</scope>
    <source>
        <strain evidence="18">YZJH907-2</strain>
    </source>
</reference>
<evidence type="ECO:0000256" key="3">
    <source>
        <dbReference type="ARBA" id="ARBA00012438"/>
    </source>
</evidence>
<feature type="transmembrane region" description="Helical" evidence="14">
    <location>
        <begin position="254"/>
        <end position="273"/>
    </location>
</feature>
<dbReference type="InterPro" id="IPR003661">
    <property type="entry name" value="HisK_dim/P_dom"/>
</dbReference>
<dbReference type="InterPro" id="IPR011006">
    <property type="entry name" value="CheY-like_superfamily"/>
</dbReference>
<evidence type="ECO:0000256" key="5">
    <source>
        <dbReference type="ARBA" id="ARBA00022553"/>
    </source>
</evidence>
<evidence type="ECO:0000256" key="14">
    <source>
        <dbReference type="SAM" id="Phobius"/>
    </source>
</evidence>
<dbReference type="FunFam" id="3.30.565.10:FF:000023">
    <property type="entry name" value="PAS domain-containing sensor histidine kinase"/>
    <property type="match status" value="1"/>
</dbReference>
<dbReference type="InterPro" id="IPR005467">
    <property type="entry name" value="His_kinase_dom"/>
</dbReference>
<feature type="chain" id="PRO_5039126160" description="histidine kinase" evidence="15">
    <location>
        <begin position="24"/>
        <end position="1102"/>
    </location>
</feature>
<dbReference type="CDD" id="cd00075">
    <property type="entry name" value="HATPase"/>
    <property type="match status" value="1"/>
</dbReference>
<keyword evidence="15" id="KW-0732">Signal</keyword>
<evidence type="ECO:0000256" key="2">
    <source>
        <dbReference type="ARBA" id="ARBA00004651"/>
    </source>
</evidence>
<dbReference type="SMART" id="SM00387">
    <property type="entry name" value="HATPase_c"/>
    <property type="match status" value="2"/>
</dbReference>
<dbReference type="InterPro" id="IPR011623">
    <property type="entry name" value="7TMR_DISM_rcpt_extracell_dom1"/>
</dbReference>
<comment type="subcellular location">
    <subcellularLocation>
        <location evidence="2">Cell membrane</location>
        <topology evidence="2">Multi-pass membrane protein</topology>
    </subcellularLocation>
</comment>
<dbReference type="PANTHER" id="PTHR43047">
    <property type="entry name" value="TWO-COMPONENT HISTIDINE PROTEIN KINASE"/>
    <property type="match status" value="1"/>
</dbReference>
<evidence type="ECO:0000259" key="16">
    <source>
        <dbReference type="PROSITE" id="PS50109"/>
    </source>
</evidence>
<dbReference type="CDD" id="cd16922">
    <property type="entry name" value="HATPase_EvgS-ArcB-TorS-like"/>
    <property type="match status" value="1"/>
</dbReference>
<dbReference type="PROSITE" id="PS50109">
    <property type="entry name" value="HIS_KIN"/>
    <property type="match status" value="2"/>
</dbReference>
<feature type="transmembrane region" description="Helical" evidence="14">
    <location>
        <begin position="217"/>
        <end position="242"/>
    </location>
</feature>
<dbReference type="EMBL" id="JAGKSQ010000006">
    <property type="protein sequence ID" value="MBP3952497.1"/>
    <property type="molecule type" value="Genomic_DNA"/>
</dbReference>
<keyword evidence="14" id="KW-0812">Transmembrane</keyword>
<dbReference type="SMART" id="SM00448">
    <property type="entry name" value="REC"/>
    <property type="match status" value="1"/>
</dbReference>
<evidence type="ECO:0000259" key="17">
    <source>
        <dbReference type="PROSITE" id="PS50110"/>
    </source>
</evidence>
<dbReference type="InterPro" id="IPR003594">
    <property type="entry name" value="HATPase_dom"/>
</dbReference>
<dbReference type="Pfam" id="PF02518">
    <property type="entry name" value="HATPase_c"/>
    <property type="match status" value="2"/>
</dbReference>
<feature type="domain" description="Response regulatory" evidence="17">
    <location>
        <begin position="688"/>
        <end position="805"/>
    </location>
</feature>